<feature type="transmembrane region" description="Helical" evidence="1">
    <location>
        <begin position="292"/>
        <end position="308"/>
    </location>
</feature>
<accession>A0AAW4PX45</accession>
<feature type="transmembrane region" description="Helical" evidence="1">
    <location>
        <begin position="99"/>
        <end position="123"/>
    </location>
</feature>
<feature type="domain" description="EamA" evidence="2">
    <location>
        <begin position="9"/>
        <end position="145"/>
    </location>
</feature>
<organism evidence="3 4">
    <name type="scientific">Haloarcula rubra</name>
    <dbReference type="NCBI Taxonomy" id="2487747"/>
    <lineage>
        <taxon>Archaea</taxon>
        <taxon>Methanobacteriati</taxon>
        <taxon>Methanobacteriota</taxon>
        <taxon>Stenosarchaea group</taxon>
        <taxon>Halobacteria</taxon>
        <taxon>Halobacteriales</taxon>
        <taxon>Haloarculaceae</taxon>
        <taxon>Haloarcula</taxon>
    </lineage>
</organism>
<keyword evidence="1" id="KW-0812">Transmembrane</keyword>
<feature type="transmembrane region" description="Helical" evidence="1">
    <location>
        <begin position="41"/>
        <end position="61"/>
    </location>
</feature>
<evidence type="ECO:0000313" key="4">
    <source>
        <dbReference type="Proteomes" id="UP001430377"/>
    </source>
</evidence>
<name>A0AAW4PX45_9EURY</name>
<dbReference type="InterPro" id="IPR037185">
    <property type="entry name" value="EmrE-like"/>
</dbReference>
<sequence length="309" mass="31793">MIVGLSSALALLASVFAGLQAVSVEYGLSNGEYEDGRSPALAAAFLSILVSVVVFWTLLLVRGVSFASLTVESAAPFVVAGLANPAVFRLLYFQSIDHIGARISAAIVSANPAVAAILAVPLFSEPLTVLSGVGLLCIVGGSVVLQVSSTAGESHDDLLVEELARVGLTDLVRPVAAMLLLGCSFVLVKVGLNGYGDTLVGTALGQTSALVAFGLLFGVSRTSRRQAGIRDRLALAAFTLAGVFVAGNWLAWFSALQLGTVVTVVPLSNVYPLVVVALSYAMVRRVPKSPRVLVGITAIVAGATLMQLA</sequence>
<dbReference type="AlphaFoldDB" id="A0AAW4PX45"/>
<feature type="transmembrane region" description="Helical" evidence="1">
    <location>
        <begin position="129"/>
        <end position="151"/>
    </location>
</feature>
<gene>
    <name evidence="3" type="ORF">EGH21_18870</name>
</gene>
<feature type="domain" description="EamA" evidence="2">
    <location>
        <begin position="176"/>
        <end position="306"/>
    </location>
</feature>
<dbReference type="Gene3D" id="1.10.3730.20">
    <property type="match status" value="1"/>
</dbReference>
<dbReference type="RefSeq" id="WP_220619961.1">
    <property type="nucleotide sequence ID" value="NZ_RKLR01000010.1"/>
</dbReference>
<protein>
    <submittedName>
        <fullName evidence="3">DMT family transporter</fullName>
    </submittedName>
</protein>
<evidence type="ECO:0000313" key="3">
    <source>
        <dbReference type="EMBL" id="MBX0325095.1"/>
    </source>
</evidence>
<dbReference type="Proteomes" id="UP001430377">
    <property type="component" value="Unassembled WGS sequence"/>
</dbReference>
<evidence type="ECO:0000256" key="1">
    <source>
        <dbReference type="SAM" id="Phobius"/>
    </source>
</evidence>
<reference evidence="3 4" key="1">
    <citation type="submission" date="2021-06" db="EMBL/GenBank/DDBJ databases">
        <title>Halomicroarcula sp. a new haloarchaeum isolated from saline soil.</title>
        <authorList>
            <person name="Duran-Viseras A."/>
            <person name="Sanchez-Porro C."/>
            <person name="Ventosa A."/>
        </authorList>
    </citation>
    <scope>NUCLEOTIDE SEQUENCE [LARGE SCALE GENOMIC DNA]</scope>
    <source>
        <strain evidence="3 4">F13</strain>
    </source>
</reference>
<feature type="transmembrane region" description="Helical" evidence="1">
    <location>
        <begin position="198"/>
        <end position="220"/>
    </location>
</feature>
<proteinExistence type="predicted"/>
<feature type="transmembrane region" description="Helical" evidence="1">
    <location>
        <begin position="258"/>
        <end position="280"/>
    </location>
</feature>
<dbReference type="InterPro" id="IPR000620">
    <property type="entry name" value="EamA_dom"/>
</dbReference>
<feature type="transmembrane region" description="Helical" evidence="1">
    <location>
        <begin position="232"/>
        <end position="252"/>
    </location>
</feature>
<evidence type="ECO:0000259" key="2">
    <source>
        <dbReference type="Pfam" id="PF00892"/>
    </source>
</evidence>
<dbReference type="PANTHER" id="PTHR22911:SF137">
    <property type="entry name" value="SOLUTE CARRIER FAMILY 35 MEMBER G2-RELATED"/>
    <property type="match status" value="1"/>
</dbReference>
<dbReference type="GO" id="GO:0016020">
    <property type="term" value="C:membrane"/>
    <property type="evidence" value="ECO:0007669"/>
    <property type="project" value="InterPro"/>
</dbReference>
<dbReference type="EMBL" id="RKLR01000010">
    <property type="protein sequence ID" value="MBX0325095.1"/>
    <property type="molecule type" value="Genomic_DNA"/>
</dbReference>
<comment type="caution">
    <text evidence="3">The sequence shown here is derived from an EMBL/GenBank/DDBJ whole genome shotgun (WGS) entry which is preliminary data.</text>
</comment>
<keyword evidence="1" id="KW-0472">Membrane</keyword>
<keyword evidence="1" id="KW-1133">Transmembrane helix</keyword>
<keyword evidence="4" id="KW-1185">Reference proteome</keyword>
<dbReference type="SUPFAM" id="SSF103481">
    <property type="entry name" value="Multidrug resistance efflux transporter EmrE"/>
    <property type="match status" value="2"/>
</dbReference>
<dbReference type="PANTHER" id="PTHR22911">
    <property type="entry name" value="ACYL-MALONYL CONDENSING ENZYME-RELATED"/>
    <property type="match status" value="1"/>
</dbReference>
<dbReference type="Pfam" id="PF00892">
    <property type="entry name" value="EamA"/>
    <property type="match status" value="2"/>
</dbReference>